<dbReference type="EMBL" id="JAEUBE010000366">
    <property type="protein sequence ID" value="KAH3663754.1"/>
    <property type="molecule type" value="Genomic_DNA"/>
</dbReference>
<name>A0A9P8T325_9ASCO</name>
<protein>
    <submittedName>
        <fullName evidence="1">Uncharacterized protein</fullName>
    </submittedName>
</protein>
<organism evidence="1 2">
    <name type="scientific">Ogataea philodendri</name>
    <dbReference type="NCBI Taxonomy" id="1378263"/>
    <lineage>
        <taxon>Eukaryota</taxon>
        <taxon>Fungi</taxon>
        <taxon>Dikarya</taxon>
        <taxon>Ascomycota</taxon>
        <taxon>Saccharomycotina</taxon>
        <taxon>Pichiomycetes</taxon>
        <taxon>Pichiales</taxon>
        <taxon>Pichiaceae</taxon>
        <taxon>Ogataea</taxon>
    </lineage>
</organism>
<reference evidence="1" key="2">
    <citation type="submission" date="2021-01" db="EMBL/GenBank/DDBJ databases">
        <authorList>
            <person name="Schikora-Tamarit M.A."/>
        </authorList>
    </citation>
    <scope>NUCLEOTIDE SEQUENCE</scope>
    <source>
        <strain evidence="1">CBS6075</strain>
    </source>
</reference>
<keyword evidence="2" id="KW-1185">Reference proteome</keyword>
<evidence type="ECO:0000313" key="1">
    <source>
        <dbReference type="EMBL" id="KAH3663754.1"/>
    </source>
</evidence>
<dbReference type="AlphaFoldDB" id="A0A9P8T325"/>
<dbReference type="RefSeq" id="XP_046060090.1">
    <property type="nucleotide sequence ID" value="XM_046206311.1"/>
</dbReference>
<accession>A0A9P8T325</accession>
<evidence type="ECO:0000313" key="2">
    <source>
        <dbReference type="Proteomes" id="UP000769157"/>
    </source>
</evidence>
<sequence length="324" mass="36200">MNKFVRQDLTTVNVDFVLNGNILTQNSDTFKSGPFTDGGVPANNGGLHPSVILDLRVLENCGSLDSDTVSDDTVWSNNDVRTNLAALTDLGRLVDQDIATVDVVLRSGGEQRRVLLGQSRKFLVLNQDWEGLVFNRSWSHLNQVDNGWVQDVDTSVDSVTNKLDWLLNESLDKVWNVSVVDNDTVLGWLIDLGGDDSSLSTVVSVELEQVGEWVLTDNVRVQNEDWSVILGQDLLSEFERTSSAQRLLLDRKGDVNTVFLLVLLQSTNHNFWLVVDSQNNIGTTSVGQSFDLVQDHRSVTKLNKWLWERQGQRSQTSTITTNQD</sequence>
<dbReference type="GeneID" id="70237120"/>
<gene>
    <name evidence="1" type="ORF">OGAPHI_005156</name>
</gene>
<proteinExistence type="predicted"/>
<reference evidence="1" key="1">
    <citation type="journal article" date="2021" name="Open Biol.">
        <title>Shared evolutionary footprints suggest mitochondrial oxidative damage underlies multiple complex I losses in fungi.</title>
        <authorList>
            <person name="Schikora-Tamarit M.A."/>
            <person name="Marcet-Houben M."/>
            <person name="Nosek J."/>
            <person name="Gabaldon T."/>
        </authorList>
    </citation>
    <scope>NUCLEOTIDE SEQUENCE</scope>
    <source>
        <strain evidence="1">CBS6075</strain>
    </source>
</reference>
<dbReference type="Proteomes" id="UP000769157">
    <property type="component" value="Unassembled WGS sequence"/>
</dbReference>
<comment type="caution">
    <text evidence="1">The sequence shown here is derived from an EMBL/GenBank/DDBJ whole genome shotgun (WGS) entry which is preliminary data.</text>
</comment>